<evidence type="ECO:0000313" key="1">
    <source>
        <dbReference type="EMBL" id="MBB5285441.1"/>
    </source>
</evidence>
<comment type="caution">
    <text evidence="1">The sequence shown here is derived from an EMBL/GenBank/DDBJ whole genome shotgun (WGS) entry which is preliminary data.</text>
</comment>
<dbReference type="Gene3D" id="1.20.120.450">
    <property type="entry name" value="dinb family like domain"/>
    <property type="match status" value="1"/>
</dbReference>
<dbReference type="Pfam" id="PF07609">
    <property type="entry name" value="DUF1572"/>
    <property type="match status" value="1"/>
</dbReference>
<keyword evidence="2" id="KW-1185">Reference proteome</keyword>
<dbReference type="SUPFAM" id="SSF109854">
    <property type="entry name" value="DinB/YfiT-like putative metalloenzymes"/>
    <property type="match status" value="1"/>
</dbReference>
<evidence type="ECO:0000313" key="2">
    <source>
        <dbReference type="Proteomes" id="UP000557307"/>
    </source>
</evidence>
<dbReference type="EMBL" id="JACHGF010000005">
    <property type="protein sequence ID" value="MBB5285441.1"/>
    <property type="molecule type" value="Genomic_DNA"/>
</dbReference>
<name>A0A840TNY8_9BACT</name>
<dbReference type="AlphaFoldDB" id="A0A840TNY8"/>
<evidence type="ECO:0008006" key="3">
    <source>
        <dbReference type="Google" id="ProtNLM"/>
    </source>
</evidence>
<gene>
    <name evidence="1" type="ORF">HNQ92_003598</name>
</gene>
<dbReference type="InterPro" id="IPR034660">
    <property type="entry name" value="DinB/YfiT-like"/>
</dbReference>
<protein>
    <recommendedName>
        <fullName evidence="3">DUF1572 domain-containing protein</fullName>
    </recommendedName>
</protein>
<dbReference type="RefSeq" id="WP_184175573.1">
    <property type="nucleotide sequence ID" value="NZ_JACHGF010000005.1"/>
</dbReference>
<proteinExistence type="predicted"/>
<dbReference type="Proteomes" id="UP000557307">
    <property type="component" value="Unassembled WGS sequence"/>
</dbReference>
<organism evidence="1 2">
    <name type="scientific">Rhabdobacter roseus</name>
    <dbReference type="NCBI Taxonomy" id="1655419"/>
    <lineage>
        <taxon>Bacteria</taxon>
        <taxon>Pseudomonadati</taxon>
        <taxon>Bacteroidota</taxon>
        <taxon>Cytophagia</taxon>
        <taxon>Cytophagales</taxon>
        <taxon>Cytophagaceae</taxon>
        <taxon>Rhabdobacter</taxon>
    </lineage>
</organism>
<reference evidence="1 2" key="1">
    <citation type="submission" date="2020-08" db="EMBL/GenBank/DDBJ databases">
        <title>Genomic Encyclopedia of Type Strains, Phase IV (KMG-IV): sequencing the most valuable type-strain genomes for metagenomic binning, comparative biology and taxonomic classification.</title>
        <authorList>
            <person name="Goeker M."/>
        </authorList>
    </citation>
    <scope>NUCLEOTIDE SEQUENCE [LARGE SCALE GENOMIC DNA]</scope>
    <source>
        <strain evidence="1 2">DSM 105074</strain>
    </source>
</reference>
<sequence length="176" mass="20359">MEANYLQSTRQQFLYYKSLGEKAMAQVPDEALHWAYNEETNSIAVIVQHLWGNMRSRWTDFLTTDGEKPWRDRDAEFEGTLITRAALLAQWEEGWNYLLGTLDALQPSDLARTVYIRNEAHTVLEAINRQLAHYPYHVGQIVHIAKMVQAGAWQTLTIARNASRGYNEEKFGDQKN</sequence>
<accession>A0A840TNY8</accession>
<dbReference type="InterPro" id="IPR011466">
    <property type="entry name" value="DUF1572"/>
</dbReference>